<protein>
    <submittedName>
        <fullName evidence="1">DUF3244 domain-containing protein</fullName>
    </submittedName>
</protein>
<dbReference type="InterPro" id="IPR021638">
    <property type="entry name" value="DUF3244"/>
</dbReference>
<accession>A0A412YM03</accession>
<organism evidence="1 2">
    <name type="scientific">Bacteroides intestinalis</name>
    <dbReference type="NCBI Taxonomy" id="329854"/>
    <lineage>
        <taxon>Bacteria</taxon>
        <taxon>Pseudomonadati</taxon>
        <taxon>Bacteroidota</taxon>
        <taxon>Bacteroidia</taxon>
        <taxon>Bacteroidales</taxon>
        <taxon>Bacteroidaceae</taxon>
        <taxon>Bacteroides</taxon>
    </lineage>
</organism>
<evidence type="ECO:0000313" key="2">
    <source>
        <dbReference type="Proteomes" id="UP000283850"/>
    </source>
</evidence>
<comment type="caution">
    <text evidence="1">The sequence shown here is derived from an EMBL/GenBank/DDBJ whole genome shotgun (WGS) entry which is preliminary data.</text>
</comment>
<dbReference type="Pfam" id="PF11589">
    <property type="entry name" value="DUF3244"/>
    <property type="match status" value="1"/>
</dbReference>
<reference evidence="1 2" key="1">
    <citation type="submission" date="2018-08" db="EMBL/GenBank/DDBJ databases">
        <title>A genome reference for cultivated species of the human gut microbiota.</title>
        <authorList>
            <person name="Zou Y."/>
            <person name="Xue W."/>
            <person name="Luo G."/>
        </authorList>
    </citation>
    <scope>NUCLEOTIDE SEQUENCE [LARGE SCALE GENOMIC DNA]</scope>
    <source>
        <strain evidence="1 2">AF14-32</strain>
    </source>
</reference>
<sequence>MIHYLFVILQQTNYNRYMKKLVFALLLIAVSFNVMDAAILSSSRILFINSKIWDTTTRSVSFIPIDASVEDNRYIKVEFLDDESQSSTFQIKDNQGNIIYHETVIPKINTLYTIDLSEFKGGQYELIYSDKDMEIVGEFTVNNIH</sequence>
<evidence type="ECO:0000313" key="1">
    <source>
        <dbReference type="EMBL" id="RGV58433.1"/>
    </source>
</evidence>
<gene>
    <name evidence="1" type="ORF">DWW10_02065</name>
</gene>
<dbReference type="AlphaFoldDB" id="A0A412YM03"/>
<proteinExistence type="predicted"/>
<name>A0A412YM03_9BACE</name>
<dbReference type="Gene3D" id="2.60.40.3080">
    <property type="match status" value="1"/>
</dbReference>
<dbReference type="EMBL" id="QRZF01000001">
    <property type="protein sequence ID" value="RGV58433.1"/>
    <property type="molecule type" value="Genomic_DNA"/>
</dbReference>
<dbReference type="Proteomes" id="UP000283850">
    <property type="component" value="Unassembled WGS sequence"/>
</dbReference>